<keyword evidence="1" id="KW-0472">Membrane</keyword>
<feature type="transmembrane region" description="Helical" evidence="1">
    <location>
        <begin position="54"/>
        <end position="75"/>
    </location>
</feature>
<protein>
    <submittedName>
        <fullName evidence="2">Wzy</fullName>
    </submittedName>
</protein>
<feature type="transmembrane region" description="Helical" evidence="1">
    <location>
        <begin position="196"/>
        <end position="228"/>
    </location>
</feature>
<evidence type="ECO:0000313" key="2">
    <source>
        <dbReference type="EMBL" id="AOP03087.1"/>
    </source>
</evidence>
<feature type="transmembrane region" description="Helical" evidence="1">
    <location>
        <begin position="240"/>
        <end position="261"/>
    </location>
</feature>
<dbReference type="EMBL" id="KU665280">
    <property type="protein sequence ID" value="AOP03087.1"/>
    <property type="molecule type" value="Genomic_DNA"/>
</dbReference>
<evidence type="ECO:0000256" key="1">
    <source>
        <dbReference type="SAM" id="Phobius"/>
    </source>
</evidence>
<feature type="transmembrane region" description="Helical" evidence="1">
    <location>
        <begin position="378"/>
        <end position="398"/>
    </location>
</feature>
<feature type="transmembrane region" description="Helical" evidence="1">
    <location>
        <begin position="161"/>
        <end position="184"/>
    </location>
</feature>
<keyword evidence="1" id="KW-1133">Transmembrane helix</keyword>
<feature type="transmembrane region" description="Helical" evidence="1">
    <location>
        <begin position="118"/>
        <end position="141"/>
    </location>
</feature>
<keyword evidence="1" id="KW-0812">Transmembrane</keyword>
<proteinExistence type="predicted"/>
<gene>
    <name evidence="2" type="primary">cpsM</name>
    <name evidence="2" type="ORF">YS511-orf11</name>
</gene>
<feature type="transmembrane region" description="Helical" evidence="1">
    <location>
        <begin position="331"/>
        <end position="350"/>
    </location>
</feature>
<accession>A0A1C9IFH6</accession>
<dbReference type="AlphaFoldDB" id="A0A1C9IFH6"/>
<organism evidence="2">
    <name type="scientific">Streptococcus suis</name>
    <dbReference type="NCBI Taxonomy" id="1307"/>
    <lineage>
        <taxon>Bacteria</taxon>
        <taxon>Bacillati</taxon>
        <taxon>Bacillota</taxon>
        <taxon>Bacilli</taxon>
        <taxon>Lactobacillales</taxon>
        <taxon>Streptococcaceae</taxon>
        <taxon>Streptococcus</taxon>
    </lineage>
</organism>
<name>A0A1C9IFH6_STRSU</name>
<feature type="transmembrane region" description="Helical" evidence="1">
    <location>
        <begin position="87"/>
        <end position="106"/>
    </location>
</feature>
<reference evidence="2" key="1">
    <citation type="journal article" date="2016" name="Appl. Environ. Microbiol.">
        <title>Novel capsular polysaccharide Loci and new diagnostic tools for high-throughput capsular gene typing in Streptococcus suis.</title>
        <authorList>
            <person name="Zheng H."/>
            <person name="Bai X."/>
            <person name="Xu J."/>
        </authorList>
    </citation>
    <scope>NUCLEOTIDE SEQUENCE</scope>
    <source>
        <strain evidence="2">YS511</strain>
    </source>
</reference>
<sequence>MFNILLLFFYIFSFSFYNGGFFDSALLVLIFLSIHIIINQSYRKMVQRYISTKYFVNIFLLYIVLNIWFLIILFINDSVDFTFLKTFANMFQTWVTGGLLFQYYCIQNKEKEIVNQLMIIFAVQTLIQWLAFSVPSIKTLINYTKSYSTILKGMSYSGIRANALSGSSFFGLSAAYAIILILFVSNKNQLFVKKPTLKFGLFLFILTGGFFAGRTTFMGLFIAIIVFLCVRKFKPTKEQILSVSVGIPSLFVMLFILNSYFGKLESIINLKNFAFQFFYKYSTQGTIVISSVESLSEMYFIPELSTWLVGDGKYSVATGYYMSTDVGYLRVILFGGVLSLLVLFTMQFLLMQVNKGKEKFIKISCLIALLMLNLKGEVIFWSQNVLAIITIFCLQDLFTLDRKSR</sequence>